<dbReference type="GO" id="GO:0005506">
    <property type="term" value="F:iron ion binding"/>
    <property type="evidence" value="ECO:0007669"/>
    <property type="project" value="InterPro"/>
</dbReference>
<dbReference type="AlphaFoldDB" id="A0A225AZS2"/>
<organism evidence="16 17">
    <name type="scientific">Talaromyces atroroseus</name>
    <dbReference type="NCBI Taxonomy" id="1441469"/>
    <lineage>
        <taxon>Eukaryota</taxon>
        <taxon>Fungi</taxon>
        <taxon>Dikarya</taxon>
        <taxon>Ascomycota</taxon>
        <taxon>Pezizomycotina</taxon>
        <taxon>Eurotiomycetes</taxon>
        <taxon>Eurotiomycetidae</taxon>
        <taxon>Eurotiales</taxon>
        <taxon>Trichocomaceae</taxon>
        <taxon>Talaromyces</taxon>
        <taxon>Talaromyces sect. Trachyspermi</taxon>
    </lineage>
</organism>
<evidence type="ECO:0000313" key="17">
    <source>
        <dbReference type="Proteomes" id="UP000214365"/>
    </source>
</evidence>
<evidence type="ECO:0000256" key="7">
    <source>
        <dbReference type="ARBA" id="ARBA00022617"/>
    </source>
</evidence>
<dbReference type="GeneID" id="31004557"/>
<dbReference type="Pfam" id="PF00230">
    <property type="entry name" value="MIP"/>
    <property type="match status" value="1"/>
</dbReference>
<gene>
    <name evidence="16" type="ORF">UA08_04802</name>
</gene>
<dbReference type="GO" id="GO:0020037">
    <property type="term" value="F:heme binding"/>
    <property type="evidence" value="ECO:0007669"/>
    <property type="project" value="InterPro"/>
</dbReference>
<comment type="similarity">
    <text evidence="5">Belongs to the cytochrome P450 family.</text>
</comment>
<evidence type="ECO:0000256" key="12">
    <source>
        <dbReference type="ARBA" id="ARBA00023004"/>
    </source>
</evidence>
<evidence type="ECO:0000256" key="6">
    <source>
        <dbReference type="ARBA" id="ARBA00022448"/>
    </source>
</evidence>
<dbReference type="OrthoDB" id="3945418at2759"/>
<dbReference type="PANTHER" id="PTHR43829:SF9">
    <property type="entry name" value="AQUAPORIN-9"/>
    <property type="match status" value="1"/>
</dbReference>
<keyword evidence="8 15" id="KW-0812">Transmembrane</keyword>
<evidence type="ECO:0000256" key="8">
    <source>
        <dbReference type="ARBA" id="ARBA00022692"/>
    </source>
</evidence>
<dbReference type="GO" id="GO:0016705">
    <property type="term" value="F:oxidoreductase activity, acting on paired donors, with incorporation or reduction of molecular oxygen"/>
    <property type="evidence" value="ECO:0007669"/>
    <property type="project" value="InterPro"/>
</dbReference>
<evidence type="ECO:0008006" key="18">
    <source>
        <dbReference type="Google" id="ProtNLM"/>
    </source>
</evidence>
<keyword evidence="14 15" id="KW-0472">Membrane</keyword>
<keyword evidence="6" id="KW-0813">Transport</keyword>
<dbReference type="InterPro" id="IPR001128">
    <property type="entry name" value="Cyt_P450"/>
</dbReference>
<name>A0A225AZS2_TALAT</name>
<accession>A0A225AZS2</accession>
<comment type="subcellular location">
    <subcellularLocation>
        <location evidence="2">Membrane</location>
        <topology evidence="2">Multi-pass membrane protein</topology>
    </subcellularLocation>
    <subcellularLocation>
        <location evidence="3">Membrane</location>
        <topology evidence="3">Single-pass membrane protein</topology>
    </subcellularLocation>
</comment>
<keyword evidence="17" id="KW-1185">Reference proteome</keyword>
<dbReference type="InterPro" id="IPR000425">
    <property type="entry name" value="MIP"/>
</dbReference>
<dbReference type="Proteomes" id="UP000214365">
    <property type="component" value="Unassembled WGS sequence"/>
</dbReference>
<dbReference type="FunFam" id="1.10.630.10:FF:000069">
    <property type="entry name" value="Cytochrome P450, putative (Eurofung)"/>
    <property type="match status" value="1"/>
</dbReference>
<evidence type="ECO:0000256" key="5">
    <source>
        <dbReference type="ARBA" id="ARBA00010617"/>
    </source>
</evidence>
<evidence type="ECO:0000256" key="1">
    <source>
        <dbReference type="ARBA" id="ARBA00001971"/>
    </source>
</evidence>
<evidence type="ECO:0000256" key="13">
    <source>
        <dbReference type="ARBA" id="ARBA00023033"/>
    </source>
</evidence>
<dbReference type="GO" id="GO:0004497">
    <property type="term" value="F:monooxygenase activity"/>
    <property type="evidence" value="ECO:0007669"/>
    <property type="project" value="UniProtKB-KW"/>
</dbReference>
<feature type="transmembrane region" description="Helical" evidence="15">
    <location>
        <begin position="717"/>
        <end position="737"/>
    </location>
</feature>
<dbReference type="PRINTS" id="PR00783">
    <property type="entry name" value="MINTRINSICP"/>
</dbReference>
<feature type="transmembrane region" description="Helical" evidence="15">
    <location>
        <begin position="673"/>
        <end position="691"/>
    </location>
</feature>
<evidence type="ECO:0000256" key="14">
    <source>
        <dbReference type="ARBA" id="ARBA00023136"/>
    </source>
</evidence>
<keyword evidence="12" id="KW-0408">Iron</keyword>
<comment type="caution">
    <text evidence="16">The sequence shown here is derived from an EMBL/GenBank/DDBJ whole genome shotgun (WGS) entry which is preliminary data.</text>
</comment>
<dbReference type="Gene3D" id="1.20.1080.10">
    <property type="entry name" value="Glycerol uptake facilitator protein"/>
    <property type="match status" value="1"/>
</dbReference>
<dbReference type="InterPro" id="IPR023271">
    <property type="entry name" value="Aquaporin-like"/>
</dbReference>
<dbReference type="CDD" id="cd11062">
    <property type="entry name" value="CYP58-like"/>
    <property type="match status" value="1"/>
</dbReference>
<dbReference type="SUPFAM" id="SSF81338">
    <property type="entry name" value="Aquaporin-like"/>
    <property type="match status" value="1"/>
</dbReference>
<proteinExistence type="inferred from homology"/>
<evidence type="ECO:0000256" key="9">
    <source>
        <dbReference type="ARBA" id="ARBA00022723"/>
    </source>
</evidence>
<dbReference type="Gene3D" id="1.10.630.10">
    <property type="entry name" value="Cytochrome P450"/>
    <property type="match status" value="1"/>
</dbReference>
<comment type="similarity">
    <text evidence="4">Belongs to the MIP/aquaporin (TC 1.A.8) family.</text>
</comment>
<evidence type="ECO:0000256" key="3">
    <source>
        <dbReference type="ARBA" id="ARBA00004167"/>
    </source>
</evidence>
<evidence type="ECO:0000256" key="4">
    <source>
        <dbReference type="ARBA" id="ARBA00006175"/>
    </source>
</evidence>
<evidence type="ECO:0000313" key="16">
    <source>
        <dbReference type="EMBL" id="OKL59975.1"/>
    </source>
</evidence>
<feature type="transmembrane region" description="Helical" evidence="15">
    <location>
        <begin position="496"/>
        <end position="519"/>
    </location>
</feature>
<dbReference type="InterPro" id="IPR036396">
    <property type="entry name" value="Cyt_P450_sf"/>
</dbReference>
<keyword evidence="13" id="KW-0503">Monooxygenase</keyword>
<dbReference type="STRING" id="1441469.A0A225AZS2"/>
<protein>
    <recommendedName>
        <fullName evidence="18">Cytochrome P450</fullName>
    </recommendedName>
</protein>
<dbReference type="InterPro" id="IPR050363">
    <property type="entry name" value="MIP/Aquaporin"/>
</dbReference>
<feature type="transmembrane region" description="Helical" evidence="15">
    <location>
        <begin position="576"/>
        <end position="594"/>
    </location>
</feature>
<dbReference type="GO" id="GO:0015254">
    <property type="term" value="F:glycerol channel activity"/>
    <property type="evidence" value="ECO:0007669"/>
    <property type="project" value="TreeGrafter"/>
</dbReference>
<evidence type="ECO:0000256" key="11">
    <source>
        <dbReference type="ARBA" id="ARBA00023002"/>
    </source>
</evidence>
<dbReference type="GO" id="GO:0005886">
    <property type="term" value="C:plasma membrane"/>
    <property type="evidence" value="ECO:0007669"/>
    <property type="project" value="TreeGrafter"/>
</dbReference>
<comment type="cofactor">
    <cofactor evidence="1">
        <name>heme</name>
        <dbReference type="ChEBI" id="CHEBI:30413"/>
    </cofactor>
</comment>
<keyword evidence="7" id="KW-0349">Heme</keyword>
<dbReference type="RefSeq" id="XP_020120096.1">
    <property type="nucleotide sequence ID" value="XM_020267112.1"/>
</dbReference>
<evidence type="ECO:0000256" key="15">
    <source>
        <dbReference type="SAM" id="Phobius"/>
    </source>
</evidence>
<reference evidence="16 17" key="1">
    <citation type="submission" date="2015-06" db="EMBL/GenBank/DDBJ databases">
        <title>Talaromyces atroroseus IBT 11181 draft genome.</title>
        <authorList>
            <person name="Rasmussen K.B."/>
            <person name="Rasmussen S."/>
            <person name="Petersen B."/>
            <person name="Sicheritz-Ponten T."/>
            <person name="Mortensen U.H."/>
            <person name="Thrane U."/>
        </authorList>
    </citation>
    <scope>NUCLEOTIDE SEQUENCE [LARGE SCALE GENOMIC DNA]</scope>
    <source>
        <strain evidence="16 17">IBT 11181</strain>
    </source>
</reference>
<evidence type="ECO:0000256" key="2">
    <source>
        <dbReference type="ARBA" id="ARBA00004141"/>
    </source>
</evidence>
<keyword evidence="9" id="KW-0479">Metal-binding</keyword>
<keyword evidence="10 15" id="KW-1133">Transmembrane helix</keyword>
<dbReference type="PANTHER" id="PTHR43829">
    <property type="entry name" value="AQUAPORIN OR AQUAGLYCEROPORIN RELATED"/>
    <property type="match status" value="1"/>
</dbReference>
<feature type="transmembrane region" description="Helical" evidence="15">
    <location>
        <begin position="526"/>
        <end position="544"/>
    </location>
</feature>
<keyword evidence="11" id="KW-0560">Oxidoreductase</keyword>
<dbReference type="SUPFAM" id="SSF48264">
    <property type="entry name" value="Cytochrome P450"/>
    <property type="match status" value="1"/>
</dbReference>
<evidence type="ECO:0000256" key="10">
    <source>
        <dbReference type="ARBA" id="ARBA00022989"/>
    </source>
</evidence>
<dbReference type="GO" id="GO:0015250">
    <property type="term" value="F:water channel activity"/>
    <property type="evidence" value="ECO:0007669"/>
    <property type="project" value="TreeGrafter"/>
</dbReference>
<sequence length="766" mass="86018">MSLDWRFIGSGCRHWPDSQGLGLRRLLHGTSSTLMRSATANIHSKLPECTKNMVDDHRPIVRISPWELHVDDPSFYEVLYSRNSPRHKYKFYANIFGNERATIAVLDHAHHRLLRSNMNPYFSTARVRQLEPEIRTLANKLCHRLKSFQGTSVPINMHHAYSCFATDIISDYTIGIWFHFLDTSDFSPQWSETLSGIAKSSVFFKPFPWLLAIMKALPEGLVGWLNPGMGLMFKFQHRCRERITSIIESQKNGTEEKVKFSHPTSFHDVLRSNLPSEEKNAERLAQEIQVVIGAGGETVAKALSWITYYLLENPQTLEKLKKELNEKDPDQQASLTELENMPYLTSVILEGLRLSYGVSTRLARISPDRALQFNDWTIPAGTPISMTSVFMHHNGTIFPDSYNFVPERWMDVEQRKQLEKYMVAFTKGSRQCIGMNLARSEMLLAISKVFRELSFELYETNREDVTLAHELFLPFPKLSSKGNMHLTLSRRTLKPYIAEFLGTALLIVIGDGVVAQCLLSDYRYGTWLSINIAWAAAVCISSYLDNPSPSINPAVTICMALVRPAEGQWKKLPGKLFAQFLGGFVGAALVYINYRSAIRAWDPEYTIPGGSILSPRGHHSAGIFSTYPSDLLVSNWEAAFSEGLGAAVLMFGALSISDAGNALRFQSPQLSMFLLLLAIGAALGWQTGYAINPARDFGPRLFSAIVYGSEVFSADGYYFVVPLFAPIVGCLVGAITYDSFLYEGEGSRVTDTLDKVENRDGTLRLD</sequence>
<dbReference type="EMBL" id="LFMY01000006">
    <property type="protein sequence ID" value="OKL59975.1"/>
    <property type="molecule type" value="Genomic_DNA"/>
</dbReference>
<dbReference type="Pfam" id="PF00067">
    <property type="entry name" value="p450"/>
    <property type="match status" value="1"/>
</dbReference>